<dbReference type="InterPro" id="IPR002300">
    <property type="entry name" value="aa-tRNA-synth_Ia"/>
</dbReference>
<keyword evidence="3" id="KW-0436">Ligase</keyword>
<evidence type="ECO:0000256" key="3">
    <source>
        <dbReference type="ARBA" id="ARBA00022598"/>
    </source>
</evidence>
<keyword evidence="6" id="KW-0648">Protein biosynthesis</keyword>
<evidence type="ECO:0000256" key="2">
    <source>
        <dbReference type="ARBA" id="ARBA00013169"/>
    </source>
</evidence>
<accession>A0AAV1CV40</accession>
<evidence type="ECO:0000259" key="10">
    <source>
        <dbReference type="Pfam" id="PF00133"/>
    </source>
</evidence>
<organism evidence="11 12">
    <name type="scientific">Oldenlandia corymbosa var. corymbosa</name>
    <dbReference type="NCBI Taxonomy" id="529605"/>
    <lineage>
        <taxon>Eukaryota</taxon>
        <taxon>Viridiplantae</taxon>
        <taxon>Streptophyta</taxon>
        <taxon>Embryophyta</taxon>
        <taxon>Tracheophyta</taxon>
        <taxon>Spermatophyta</taxon>
        <taxon>Magnoliopsida</taxon>
        <taxon>eudicotyledons</taxon>
        <taxon>Gunneridae</taxon>
        <taxon>Pentapetalae</taxon>
        <taxon>asterids</taxon>
        <taxon>lamiids</taxon>
        <taxon>Gentianales</taxon>
        <taxon>Rubiaceae</taxon>
        <taxon>Rubioideae</taxon>
        <taxon>Spermacoceae</taxon>
        <taxon>Hedyotis-Oldenlandia complex</taxon>
        <taxon>Oldenlandia</taxon>
    </lineage>
</organism>
<dbReference type="Gene3D" id="3.40.50.620">
    <property type="entry name" value="HUPs"/>
    <property type="match status" value="1"/>
</dbReference>
<dbReference type="EMBL" id="OX459120">
    <property type="protein sequence ID" value="CAI9099524.1"/>
    <property type="molecule type" value="Genomic_DNA"/>
</dbReference>
<sequence>MIRNPEQGHPNLCSLKHFNLRLERIKELKKLKAAQKAESAKLQAHQSFNALKEGKKKNTKREGLEDNPEDYVDPVTPSGERKQLSHRMVKAYHPTSVESSSVIEIYASSSKPTFLRLGLFNEDITRIDSSNDCLQDTMIRWRRIPGMDHASIATQVVVEKKLKRKLNKARHDFSRQEFIDEVWKWKAEYGGTILKQLRCLGASLDWSPECFTMYEPRSRAVTEAFVRLYEGLIYSNGGGQEFAGMPRFEAHVAITEALKIKLCRSTREIQTLLVLSPTPTRVCNPDGCNQHYLGPLTLCGGDFGDLFLLESGGA</sequence>
<evidence type="ECO:0000256" key="6">
    <source>
        <dbReference type="ARBA" id="ARBA00022917"/>
    </source>
</evidence>
<dbReference type="GO" id="GO:0006438">
    <property type="term" value="P:valyl-tRNA aminoacylation"/>
    <property type="evidence" value="ECO:0007669"/>
    <property type="project" value="InterPro"/>
</dbReference>
<dbReference type="Proteomes" id="UP001161247">
    <property type="component" value="Chromosome 3"/>
</dbReference>
<dbReference type="PANTHER" id="PTHR11946">
    <property type="entry name" value="VALYL-TRNA SYNTHETASES"/>
    <property type="match status" value="1"/>
</dbReference>
<protein>
    <recommendedName>
        <fullName evidence="2">valine--tRNA ligase</fullName>
        <ecNumber evidence="2">6.1.1.9</ecNumber>
    </recommendedName>
    <alternativeName>
        <fullName evidence="8">Valyl-tRNA synthetase</fullName>
    </alternativeName>
</protein>
<keyword evidence="5" id="KW-0067">ATP-binding</keyword>
<name>A0AAV1CV40_OLDCO</name>
<gene>
    <name evidence="11" type="ORF">OLC1_LOCUS9530</name>
</gene>
<dbReference type="EC" id="6.1.1.9" evidence="2"/>
<dbReference type="Pfam" id="PF00133">
    <property type="entry name" value="tRNA-synt_1"/>
    <property type="match status" value="1"/>
</dbReference>
<dbReference type="InterPro" id="IPR002303">
    <property type="entry name" value="Valyl-tRNA_ligase"/>
</dbReference>
<dbReference type="PANTHER" id="PTHR11946:SF109">
    <property type="entry name" value="VALINE--TRNA LIGASE"/>
    <property type="match status" value="1"/>
</dbReference>
<evidence type="ECO:0000256" key="1">
    <source>
        <dbReference type="ARBA" id="ARBA00005594"/>
    </source>
</evidence>
<dbReference type="AlphaFoldDB" id="A0AAV1CV40"/>
<dbReference type="InterPro" id="IPR014729">
    <property type="entry name" value="Rossmann-like_a/b/a_fold"/>
</dbReference>
<keyword evidence="12" id="KW-1185">Reference proteome</keyword>
<dbReference type="GO" id="GO:0005829">
    <property type="term" value="C:cytosol"/>
    <property type="evidence" value="ECO:0007669"/>
    <property type="project" value="TreeGrafter"/>
</dbReference>
<keyword evidence="7" id="KW-0030">Aminoacyl-tRNA synthetase</keyword>
<proteinExistence type="inferred from homology"/>
<evidence type="ECO:0000313" key="12">
    <source>
        <dbReference type="Proteomes" id="UP001161247"/>
    </source>
</evidence>
<evidence type="ECO:0000313" key="11">
    <source>
        <dbReference type="EMBL" id="CAI9099524.1"/>
    </source>
</evidence>
<dbReference type="SUPFAM" id="SSF52374">
    <property type="entry name" value="Nucleotidylyl transferase"/>
    <property type="match status" value="1"/>
</dbReference>
<keyword evidence="4" id="KW-0547">Nucleotide-binding</keyword>
<feature type="domain" description="Aminoacyl-tRNA synthetase class Ia" evidence="10">
    <location>
        <begin position="134"/>
        <end position="235"/>
    </location>
</feature>
<evidence type="ECO:0000256" key="8">
    <source>
        <dbReference type="ARBA" id="ARBA00029936"/>
    </source>
</evidence>
<dbReference type="GO" id="GO:0004832">
    <property type="term" value="F:valine-tRNA ligase activity"/>
    <property type="evidence" value="ECO:0007669"/>
    <property type="project" value="UniProtKB-EC"/>
</dbReference>
<evidence type="ECO:0000256" key="7">
    <source>
        <dbReference type="ARBA" id="ARBA00023146"/>
    </source>
</evidence>
<reference evidence="11" key="1">
    <citation type="submission" date="2023-03" db="EMBL/GenBank/DDBJ databases">
        <authorList>
            <person name="Julca I."/>
        </authorList>
    </citation>
    <scope>NUCLEOTIDE SEQUENCE</scope>
</reference>
<evidence type="ECO:0000256" key="5">
    <source>
        <dbReference type="ARBA" id="ARBA00022840"/>
    </source>
</evidence>
<feature type="region of interest" description="Disordered" evidence="9">
    <location>
        <begin position="42"/>
        <end position="86"/>
    </location>
</feature>
<comment type="similarity">
    <text evidence="1">Belongs to the class-I aminoacyl-tRNA synthetase family.</text>
</comment>
<dbReference type="GO" id="GO:0005524">
    <property type="term" value="F:ATP binding"/>
    <property type="evidence" value="ECO:0007669"/>
    <property type="project" value="UniProtKB-KW"/>
</dbReference>
<evidence type="ECO:0000256" key="9">
    <source>
        <dbReference type="SAM" id="MobiDB-lite"/>
    </source>
</evidence>
<evidence type="ECO:0000256" key="4">
    <source>
        <dbReference type="ARBA" id="ARBA00022741"/>
    </source>
</evidence>